<reference evidence="3" key="1">
    <citation type="submission" date="2016-10" db="EMBL/GenBank/DDBJ databases">
        <authorList>
            <person name="Varghese N."/>
            <person name="Submissions S."/>
        </authorList>
    </citation>
    <scope>NUCLEOTIDE SEQUENCE [LARGE SCALE GENOMIC DNA]</scope>
    <source>
        <strain evidence="3">M1</strain>
    </source>
</reference>
<sequence>MMIIERLDGTMIDTEQYGIKLLTHSISSPTVRVVTEEIDGRDGYVEVDTTYDGRKIRASFFMHAVDRQDFPLLRNEVFRIFSTKELFYFHEPNQKRRWLVRSNGFEIEKYPPRIGTFEIEFSSPSSYAESIGTTLDPFTFDAELWQIGQGLIESDDLKYVHNTANFSIYNAGDIDIDPRVLPLKIEFTGASTNLTITNQTTGDTWQYTGTTVDGDTITLDGVRSLKNGSSIFGQTNRKLITLKSGWNDFTITGATGAFTISFDFRFYYL</sequence>
<name>A0A1I0TVW5_9BACL</name>
<gene>
    <name evidence="2" type="ORF">SAMN05192569_10665</name>
</gene>
<accession>A0A1I0TVW5</accession>
<proteinExistence type="predicted"/>
<dbReference type="AlphaFoldDB" id="A0A1I0TVW5"/>
<dbReference type="Pfam" id="PF05709">
    <property type="entry name" value="Sipho_tail"/>
    <property type="match status" value="1"/>
</dbReference>
<dbReference type="Gene3D" id="2.40.30.200">
    <property type="match status" value="1"/>
</dbReference>
<feature type="domain" description="Siphovirus-type tail component RIFT-related" evidence="1">
    <location>
        <begin position="13"/>
        <end position="121"/>
    </location>
</feature>
<keyword evidence="3" id="KW-1185">Reference proteome</keyword>
<dbReference type="InterPro" id="IPR008841">
    <property type="entry name" value="Siphovirus-type_tail_N"/>
</dbReference>
<evidence type="ECO:0000313" key="2">
    <source>
        <dbReference type="EMBL" id="SFA55780.1"/>
    </source>
</evidence>
<dbReference type="Proteomes" id="UP000198650">
    <property type="component" value="Unassembled WGS sequence"/>
</dbReference>
<evidence type="ECO:0000259" key="1">
    <source>
        <dbReference type="Pfam" id="PF05709"/>
    </source>
</evidence>
<evidence type="ECO:0000313" key="3">
    <source>
        <dbReference type="Proteomes" id="UP000198650"/>
    </source>
</evidence>
<dbReference type="EMBL" id="FOJS01000066">
    <property type="protein sequence ID" value="SFA55780.1"/>
    <property type="molecule type" value="Genomic_DNA"/>
</dbReference>
<organism evidence="2 3">
    <name type="scientific">Parageobacillus thermantarcticus</name>
    <dbReference type="NCBI Taxonomy" id="186116"/>
    <lineage>
        <taxon>Bacteria</taxon>
        <taxon>Bacillati</taxon>
        <taxon>Bacillota</taxon>
        <taxon>Bacilli</taxon>
        <taxon>Bacillales</taxon>
        <taxon>Anoxybacillaceae</taxon>
        <taxon>Parageobacillus</taxon>
    </lineage>
</organism>
<dbReference type="STRING" id="186116.SAMN05192569_10665"/>
<protein>
    <submittedName>
        <fullName evidence="2">Phage-related protein</fullName>
    </submittedName>
</protein>